<protein>
    <recommendedName>
        <fullName evidence="4">Ubiquitin-like protease family profile domain-containing protein</fullName>
    </recommendedName>
</protein>
<sequence>MAPFISKGDEMAVVPYKPLKNARSRSPSADAAAPPASRFPSSPKLGSPSCSPPFYSLESPDRSSVRTSTPFCSPIQGPLNQGNFGRFNFGFGPTRWLHDDVINRFCDRLQFAMKNKMEGMLAMQYLDRDPEDVKTWIKGEKQVLQVLLDTLRHHYFLVEYCPEAKEVLVYDSMISKWNKKTCGVMNNCVIRHLQSLFGHLFEDENGEQQKIPVVVVKDYEQQSDGWSCGYRASVAALLRAHDEDPKQFSMNLDEAKKLIDHIDANSRAVLEDFGKFDVTCVRIPDEIPDFRCWILEDGTLEHEPFEEKDENEFMSKFDSEIQECTDENDWGSGKSRFFQHRLQDVLREKNNPWDQKGKTECKRNVSIEALSLESPQTREAKKALTWHTNRGQHSQWHEGLSKGHRRNLAEDDFGQHPYLWSRGNVELAPEEKKLYELTPEKNDDWSDTSDIDEVIYSKESILYQKKAILLAERAEEEKRNREDTLQMIQDWAQTASKDRFDAMAEAWTTEDKVEDGVDTCFEDEDHKENDPPTPWPLFKSDSFKMPGMKAPRTPLKDITSSRSSEDSVLRNLLNSPIIKPSLSKPRPKATNIDIGLAGEDEFPLSQNLANLAKTSEQEKAAEEEKNESWEKVEGGGREEPWTIVGKAKDEFPEGEDGEESGEAEEDECVMVEMIV</sequence>
<proteinExistence type="predicted"/>
<feature type="region of interest" description="Disordered" evidence="1">
    <location>
        <begin position="613"/>
        <end position="668"/>
    </location>
</feature>
<dbReference type="SUPFAM" id="SSF54001">
    <property type="entry name" value="Cysteine proteinases"/>
    <property type="match status" value="1"/>
</dbReference>
<feature type="region of interest" description="Disordered" evidence="1">
    <location>
        <begin position="17"/>
        <end position="74"/>
    </location>
</feature>
<accession>A0A4U5NG11</accession>
<evidence type="ECO:0008006" key="4">
    <source>
        <dbReference type="Google" id="ProtNLM"/>
    </source>
</evidence>
<organism evidence="2 3">
    <name type="scientific">Steinernema carpocapsae</name>
    <name type="common">Entomopathogenic nematode</name>
    <dbReference type="NCBI Taxonomy" id="34508"/>
    <lineage>
        <taxon>Eukaryota</taxon>
        <taxon>Metazoa</taxon>
        <taxon>Ecdysozoa</taxon>
        <taxon>Nematoda</taxon>
        <taxon>Chromadorea</taxon>
        <taxon>Rhabditida</taxon>
        <taxon>Tylenchina</taxon>
        <taxon>Panagrolaimomorpha</taxon>
        <taxon>Strongyloidoidea</taxon>
        <taxon>Steinernematidae</taxon>
        <taxon>Steinernema</taxon>
    </lineage>
</organism>
<gene>
    <name evidence="2" type="ORF">L596_015577</name>
</gene>
<dbReference type="OrthoDB" id="5825090at2759"/>
<dbReference type="Proteomes" id="UP000298663">
    <property type="component" value="Unassembled WGS sequence"/>
</dbReference>
<dbReference type="InterPro" id="IPR038765">
    <property type="entry name" value="Papain-like_cys_pep_sf"/>
</dbReference>
<dbReference type="Gene3D" id="3.40.395.10">
    <property type="entry name" value="Adenoviral Proteinase, Chain A"/>
    <property type="match status" value="1"/>
</dbReference>
<comment type="caution">
    <text evidence="2">The sequence shown here is derived from an EMBL/GenBank/DDBJ whole genome shotgun (WGS) entry which is preliminary data.</text>
</comment>
<name>A0A4U5NG11_STECR</name>
<feature type="compositionally biased region" description="Acidic residues" evidence="1">
    <location>
        <begin position="652"/>
        <end position="668"/>
    </location>
</feature>
<reference evidence="2 3" key="2">
    <citation type="journal article" date="2019" name="G3 (Bethesda)">
        <title>Hybrid Assembly of the Genome of the Entomopathogenic Nematode Steinernema carpocapsae Identifies the X-Chromosome.</title>
        <authorList>
            <person name="Serra L."/>
            <person name="Macchietto M."/>
            <person name="Macias-Munoz A."/>
            <person name="McGill C.J."/>
            <person name="Rodriguez I.M."/>
            <person name="Rodriguez B."/>
            <person name="Murad R."/>
            <person name="Mortazavi A."/>
        </authorList>
    </citation>
    <scope>NUCLEOTIDE SEQUENCE [LARGE SCALE GENOMIC DNA]</scope>
    <source>
        <strain evidence="2 3">ALL</strain>
    </source>
</reference>
<dbReference type="AlphaFoldDB" id="A0A4U5NG11"/>
<dbReference type="EMBL" id="AZBU02000004">
    <property type="protein sequence ID" value="TKR81754.1"/>
    <property type="molecule type" value="Genomic_DNA"/>
</dbReference>
<keyword evidence="3" id="KW-1185">Reference proteome</keyword>
<feature type="compositionally biased region" description="Basic and acidic residues" evidence="1">
    <location>
        <begin position="615"/>
        <end position="651"/>
    </location>
</feature>
<feature type="compositionally biased region" description="Low complexity" evidence="1">
    <location>
        <begin position="24"/>
        <end position="43"/>
    </location>
</feature>
<evidence type="ECO:0000313" key="2">
    <source>
        <dbReference type="EMBL" id="TKR81754.1"/>
    </source>
</evidence>
<reference evidence="2 3" key="1">
    <citation type="journal article" date="2015" name="Genome Biol.">
        <title>Comparative genomics of Steinernema reveals deeply conserved gene regulatory networks.</title>
        <authorList>
            <person name="Dillman A.R."/>
            <person name="Macchietto M."/>
            <person name="Porter C.F."/>
            <person name="Rogers A."/>
            <person name="Williams B."/>
            <person name="Antoshechkin I."/>
            <person name="Lee M.M."/>
            <person name="Goodwin Z."/>
            <person name="Lu X."/>
            <person name="Lewis E.E."/>
            <person name="Goodrich-Blair H."/>
            <person name="Stock S.P."/>
            <person name="Adams B.J."/>
            <person name="Sternberg P.W."/>
            <person name="Mortazavi A."/>
        </authorList>
    </citation>
    <scope>NUCLEOTIDE SEQUENCE [LARGE SCALE GENOMIC DNA]</scope>
    <source>
        <strain evidence="2 3">ALL</strain>
    </source>
</reference>
<evidence type="ECO:0000313" key="3">
    <source>
        <dbReference type="Proteomes" id="UP000298663"/>
    </source>
</evidence>
<evidence type="ECO:0000256" key="1">
    <source>
        <dbReference type="SAM" id="MobiDB-lite"/>
    </source>
</evidence>